<comment type="caution">
    <text evidence="6">The sequence shown here is derived from an EMBL/GenBank/DDBJ whole genome shotgun (WGS) entry which is preliminary data.</text>
</comment>
<dbReference type="GO" id="GO:0005576">
    <property type="term" value="C:extracellular region"/>
    <property type="evidence" value="ECO:0007669"/>
    <property type="project" value="InterPro"/>
</dbReference>
<evidence type="ECO:0000313" key="6">
    <source>
        <dbReference type="EMBL" id="CAG7823617.1"/>
    </source>
</evidence>
<dbReference type="InterPro" id="IPR002557">
    <property type="entry name" value="Chitin-bd_dom"/>
</dbReference>
<dbReference type="Proteomes" id="UP000708208">
    <property type="component" value="Unassembled WGS sequence"/>
</dbReference>
<dbReference type="Pfam" id="PF01607">
    <property type="entry name" value="CBM_14"/>
    <property type="match status" value="2"/>
</dbReference>
<feature type="domain" description="Chitin-binding type-2" evidence="5">
    <location>
        <begin position="158"/>
        <end position="216"/>
    </location>
</feature>
<organism evidence="6 7">
    <name type="scientific">Allacma fusca</name>
    <dbReference type="NCBI Taxonomy" id="39272"/>
    <lineage>
        <taxon>Eukaryota</taxon>
        <taxon>Metazoa</taxon>
        <taxon>Ecdysozoa</taxon>
        <taxon>Arthropoda</taxon>
        <taxon>Hexapoda</taxon>
        <taxon>Collembola</taxon>
        <taxon>Symphypleona</taxon>
        <taxon>Sminthuridae</taxon>
        <taxon>Allacma</taxon>
    </lineage>
</organism>
<keyword evidence="1" id="KW-0147">Chitin-binding</keyword>
<feature type="compositionally biased region" description="Low complexity" evidence="3">
    <location>
        <begin position="83"/>
        <end position="137"/>
    </location>
</feature>
<accession>A0A8J2PCG4</accession>
<reference evidence="6" key="1">
    <citation type="submission" date="2021-06" db="EMBL/GenBank/DDBJ databases">
        <authorList>
            <person name="Hodson N. C."/>
            <person name="Mongue J. A."/>
            <person name="Jaron S. K."/>
        </authorList>
    </citation>
    <scope>NUCLEOTIDE SEQUENCE</scope>
</reference>
<dbReference type="PANTHER" id="PTHR23301">
    <property type="entry name" value="CHITIN BINDING PERITROPHIN-A"/>
    <property type="match status" value="1"/>
</dbReference>
<feature type="region of interest" description="Disordered" evidence="3">
    <location>
        <begin position="83"/>
        <end position="152"/>
    </location>
</feature>
<sequence length="216" mass="22715">MSTTSCALIGLLVAFCVAAATAKTEVTCGPNDTLIPDPDSCDHFYMCNARVAFYFSCPTSLLWNRSKKVCDFSANTDCSSVIPPETTAQAAPTTTPKAPATTEKAPATTTTVKAPATTTTVKAPETTTTVKAQTTKAPETEAPVKPETTTRPVAPPSDLTCLSIELIFYEPLPGSCTQFFLCRKGVFDGIHSCGSGLNFSRESQACVPPAKAKCAN</sequence>
<dbReference type="EMBL" id="CAJVCH010530071">
    <property type="protein sequence ID" value="CAG7823617.1"/>
    <property type="molecule type" value="Genomic_DNA"/>
</dbReference>
<dbReference type="InterPro" id="IPR051940">
    <property type="entry name" value="Chitin_bind-dev_reg"/>
</dbReference>
<evidence type="ECO:0000259" key="5">
    <source>
        <dbReference type="PROSITE" id="PS50940"/>
    </source>
</evidence>
<name>A0A8J2PCG4_9HEXA</name>
<evidence type="ECO:0000256" key="2">
    <source>
        <dbReference type="ARBA" id="ARBA00023157"/>
    </source>
</evidence>
<dbReference type="SMART" id="SM00494">
    <property type="entry name" value="ChtBD2"/>
    <property type="match status" value="2"/>
</dbReference>
<evidence type="ECO:0000256" key="1">
    <source>
        <dbReference type="ARBA" id="ARBA00022669"/>
    </source>
</evidence>
<feature type="domain" description="Chitin-binding type-2" evidence="5">
    <location>
        <begin position="25"/>
        <end position="80"/>
    </location>
</feature>
<keyword evidence="7" id="KW-1185">Reference proteome</keyword>
<feature type="chain" id="PRO_5035298377" description="Chitin-binding type-2 domain-containing protein" evidence="4">
    <location>
        <begin position="23"/>
        <end position="216"/>
    </location>
</feature>
<keyword evidence="2" id="KW-1015">Disulfide bond</keyword>
<evidence type="ECO:0000256" key="4">
    <source>
        <dbReference type="SAM" id="SignalP"/>
    </source>
</evidence>
<keyword evidence="4" id="KW-0732">Signal</keyword>
<proteinExistence type="predicted"/>
<gene>
    <name evidence="6" type="ORF">AFUS01_LOCUS33821</name>
</gene>
<dbReference type="AlphaFoldDB" id="A0A8J2PCG4"/>
<protein>
    <recommendedName>
        <fullName evidence="5">Chitin-binding type-2 domain-containing protein</fullName>
    </recommendedName>
</protein>
<dbReference type="GO" id="GO:0008061">
    <property type="term" value="F:chitin binding"/>
    <property type="evidence" value="ECO:0007669"/>
    <property type="project" value="UniProtKB-KW"/>
</dbReference>
<dbReference type="PANTHER" id="PTHR23301:SF0">
    <property type="entry name" value="CHITIN-BINDING TYPE-2 DOMAIN-CONTAINING PROTEIN-RELATED"/>
    <property type="match status" value="1"/>
</dbReference>
<dbReference type="PROSITE" id="PS50940">
    <property type="entry name" value="CHIT_BIND_II"/>
    <property type="match status" value="2"/>
</dbReference>
<evidence type="ECO:0000313" key="7">
    <source>
        <dbReference type="Proteomes" id="UP000708208"/>
    </source>
</evidence>
<evidence type="ECO:0000256" key="3">
    <source>
        <dbReference type="SAM" id="MobiDB-lite"/>
    </source>
</evidence>
<dbReference type="OrthoDB" id="6020543at2759"/>
<feature type="signal peptide" evidence="4">
    <location>
        <begin position="1"/>
        <end position="22"/>
    </location>
</feature>